<evidence type="ECO:0000259" key="4">
    <source>
        <dbReference type="Pfam" id="PF13649"/>
    </source>
</evidence>
<keyword evidence="3" id="KW-0949">S-adenosyl-L-methionine</keyword>
<dbReference type="InterPro" id="IPR029063">
    <property type="entry name" value="SAM-dependent_MTases_sf"/>
</dbReference>
<reference evidence="6" key="1">
    <citation type="submission" date="2023-07" db="EMBL/GenBank/DDBJ databases">
        <title>Whole genome shotgun sequence of Streptomyces nojiriensis NBRC 13794.</title>
        <authorList>
            <person name="Komaki H."/>
            <person name="Tamura T."/>
        </authorList>
    </citation>
    <scope>NUCLEOTIDE SEQUENCE [LARGE SCALE GENOMIC DNA]</scope>
    <source>
        <strain evidence="6">NBRC 13794</strain>
    </source>
</reference>
<dbReference type="EMBL" id="BNEC01000003">
    <property type="protein sequence ID" value="GHI67868.1"/>
    <property type="molecule type" value="Genomic_DNA"/>
</dbReference>
<protein>
    <submittedName>
        <fullName evidence="5">Methyltransferase</fullName>
    </submittedName>
</protein>
<accession>A0ABQ3SI96</accession>
<comment type="caution">
    <text evidence="5">The sequence shown here is derived from an EMBL/GenBank/DDBJ whole genome shotgun (WGS) entry which is preliminary data.</text>
</comment>
<dbReference type="PANTHER" id="PTHR43464">
    <property type="entry name" value="METHYLTRANSFERASE"/>
    <property type="match status" value="1"/>
</dbReference>
<dbReference type="SUPFAM" id="SSF53335">
    <property type="entry name" value="S-adenosyl-L-methionine-dependent methyltransferases"/>
    <property type="match status" value="1"/>
</dbReference>
<evidence type="ECO:0000256" key="2">
    <source>
        <dbReference type="ARBA" id="ARBA00022679"/>
    </source>
</evidence>
<feature type="domain" description="Methyltransferase" evidence="4">
    <location>
        <begin position="60"/>
        <end position="155"/>
    </location>
</feature>
<evidence type="ECO:0000313" key="5">
    <source>
        <dbReference type="EMBL" id="GHI67868.1"/>
    </source>
</evidence>
<dbReference type="CDD" id="cd02440">
    <property type="entry name" value="AdoMet_MTases"/>
    <property type="match status" value="1"/>
</dbReference>
<evidence type="ECO:0000256" key="1">
    <source>
        <dbReference type="ARBA" id="ARBA00022603"/>
    </source>
</evidence>
<dbReference type="InterPro" id="IPR041698">
    <property type="entry name" value="Methyltransf_25"/>
</dbReference>
<dbReference type="GO" id="GO:0032259">
    <property type="term" value="P:methylation"/>
    <property type="evidence" value="ECO:0007669"/>
    <property type="project" value="UniProtKB-KW"/>
</dbReference>
<keyword evidence="6" id="KW-1185">Reference proteome</keyword>
<organism evidence="5 6">
    <name type="scientific">Streptomyces nojiriensis</name>
    <dbReference type="NCBI Taxonomy" id="66374"/>
    <lineage>
        <taxon>Bacteria</taxon>
        <taxon>Bacillati</taxon>
        <taxon>Actinomycetota</taxon>
        <taxon>Actinomycetes</taxon>
        <taxon>Kitasatosporales</taxon>
        <taxon>Streptomycetaceae</taxon>
        <taxon>Streptomyces</taxon>
    </lineage>
</organism>
<dbReference type="Proteomes" id="UP000613974">
    <property type="component" value="Unassembled WGS sequence"/>
</dbReference>
<gene>
    <name evidence="5" type="ORF">Snoj_17860</name>
</gene>
<dbReference type="Gene3D" id="3.40.50.150">
    <property type="entry name" value="Vaccinia Virus protein VP39"/>
    <property type="match status" value="1"/>
</dbReference>
<keyword evidence="1 5" id="KW-0489">Methyltransferase</keyword>
<sequence length="287" mass="30854">MVVAMVSTLRVAPSNAEQARAWDGQEGAYWAEHADRFDRALRPYRTPLLATAGVSAADRVLDIGCGTGETTRDVARRAGDGRALGVDLSAAMLRAARRRAADEGLHNVDFVQADAQVHAFSPASFDVAVSRTGTMFFADPVAAFRNIGGALRPGGRLVQLVWQSPAGNEWLRSFTQALAAGRPLPTPPHDAPGPFSLADPARVRTVLGAAGFTDIQLEPHSEVMWFGEDTADAERFVLGLHGWMLGGLDDEGRRRAVDGLRATLTAHETDDGVRYASATWIIRATRL</sequence>
<evidence type="ECO:0000256" key="3">
    <source>
        <dbReference type="ARBA" id="ARBA00022691"/>
    </source>
</evidence>
<dbReference type="GO" id="GO:0008168">
    <property type="term" value="F:methyltransferase activity"/>
    <property type="evidence" value="ECO:0007669"/>
    <property type="project" value="UniProtKB-KW"/>
</dbReference>
<proteinExistence type="predicted"/>
<evidence type="ECO:0000313" key="6">
    <source>
        <dbReference type="Proteomes" id="UP000613974"/>
    </source>
</evidence>
<keyword evidence="2" id="KW-0808">Transferase</keyword>
<dbReference type="Pfam" id="PF13649">
    <property type="entry name" value="Methyltransf_25"/>
    <property type="match status" value="1"/>
</dbReference>
<name>A0ABQ3SI96_9ACTN</name>
<dbReference type="PANTHER" id="PTHR43464:SF19">
    <property type="entry name" value="UBIQUINONE BIOSYNTHESIS O-METHYLTRANSFERASE, MITOCHONDRIAL"/>
    <property type="match status" value="1"/>
</dbReference>